<evidence type="ECO:0000256" key="1">
    <source>
        <dbReference type="ARBA" id="ARBA00023015"/>
    </source>
</evidence>
<keyword evidence="4 5" id="KW-0539">Nucleus</keyword>
<protein>
    <recommendedName>
        <fullName evidence="6">Alpha box domain-containing protein</fullName>
    </recommendedName>
</protein>
<dbReference type="Pfam" id="PF04769">
    <property type="entry name" value="MATalpha_HMGbox"/>
    <property type="match status" value="1"/>
</dbReference>
<proteinExistence type="inferred from homology"/>
<feature type="domain" description="Alpha box" evidence="6">
    <location>
        <begin position="330"/>
        <end position="372"/>
    </location>
</feature>
<evidence type="ECO:0000313" key="8">
    <source>
        <dbReference type="Proteomes" id="UP001583172"/>
    </source>
</evidence>
<keyword evidence="1 5" id="KW-0805">Transcription regulation</keyword>
<dbReference type="Proteomes" id="UP001583172">
    <property type="component" value="Unassembled WGS sequence"/>
</dbReference>
<evidence type="ECO:0000256" key="5">
    <source>
        <dbReference type="RuleBase" id="RU003516"/>
    </source>
</evidence>
<keyword evidence="3 5" id="KW-0804">Transcription</keyword>
<comment type="similarity">
    <text evidence="5">Belongs to the MATALPHA1 family.</text>
</comment>
<keyword evidence="2 5" id="KW-0238">DNA-binding</keyword>
<keyword evidence="8" id="KW-1185">Reference proteome</keyword>
<dbReference type="EMBL" id="JAZGSY010000117">
    <property type="protein sequence ID" value="KAL1840344.1"/>
    <property type="molecule type" value="Genomic_DNA"/>
</dbReference>
<evidence type="ECO:0000256" key="3">
    <source>
        <dbReference type="ARBA" id="ARBA00023163"/>
    </source>
</evidence>
<dbReference type="PROSITE" id="PS51325">
    <property type="entry name" value="ALPHA_BOX"/>
    <property type="match status" value="1"/>
</dbReference>
<name>A0ABR3VET8_HUMIN</name>
<comment type="caution">
    <text evidence="7">The sequence shown here is derived from an EMBL/GenBank/DDBJ whole genome shotgun (WGS) entry which is preliminary data.</text>
</comment>
<evidence type="ECO:0000313" key="7">
    <source>
        <dbReference type="EMBL" id="KAL1840344.1"/>
    </source>
</evidence>
<sequence length="582" mass="65733">MVVLRLQAQQIRSALAKEIKEFEEVFNEIMEITNVFLASTDQITQSPSLVIVDRPSVVKTVCQFLASSNGILDFLDFQENQTGFKADIALENKVKDTQTLVMELLNTLILHHKAETYPGKENGLIYNEDVKVCGQVVLHRNDSADQSDVPDPRDEEVDLAKLLQYWHAEHVLHPLRFVPGTPWHKFFGNLLPAPVLIPELFRERKPMPIFEIRKPQFLPWLMNEIIDDYRRYRDLFDEAMLDQVMNRFSCLFNGSIFDAAEEVPVTIFSQEDLRQIPCPEYDLLGRSRMEALNAEINDPVLAGVSLLGHDIEPVEEHLDGHIEQWAPEQAYYSSLFSQLTQKEKSPIMKALWVEDSYHKEWDFMCAVYSEIREFLAEEDVPLQKWIQFAVKHLGIIGRDHYLAALGWELVQLNDGTHTVQRTAMRPSATIQRNNGQATNGLGLFMSCLNDGLPVANPLPIIAKLSDLAKDMICISAQPDVQMPSNTMAEFRHFARKNPQLAMAALFEVPPDHPLIAQGIAVHHVPMPGTTMTATATTSTAAAPAADPFLTEQHNANLALDDMFFVGPDPNYIDMGDGVPGFY</sequence>
<reference evidence="7 8" key="1">
    <citation type="journal article" date="2024" name="Commun. Biol.">
        <title>Comparative genomic analysis of thermophilic fungi reveals convergent evolutionary adaptations and gene losses.</title>
        <authorList>
            <person name="Steindorff A.S."/>
            <person name="Aguilar-Pontes M.V."/>
            <person name="Robinson A.J."/>
            <person name="Andreopoulos B."/>
            <person name="LaButti K."/>
            <person name="Kuo A."/>
            <person name="Mondo S."/>
            <person name="Riley R."/>
            <person name="Otillar R."/>
            <person name="Haridas S."/>
            <person name="Lipzen A."/>
            <person name="Grimwood J."/>
            <person name="Schmutz J."/>
            <person name="Clum A."/>
            <person name="Reid I.D."/>
            <person name="Moisan M.C."/>
            <person name="Butler G."/>
            <person name="Nguyen T.T.M."/>
            <person name="Dewar K."/>
            <person name="Conant G."/>
            <person name="Drula E."/>
            <person name="Henrissat B."/>
            <person name="Hansel C."/>
            <person name="Singer S."/>
            <person name="Hutchinson M.I."/>
            <person name="de Vries R.P."/>
            <person name="Natvig D.O."/>
            <person name="Powell A.J."/>
            <person name="Tsang A."/>
            <person name="Grigoriev I.V."/>
        </authorList>
    </citation>
    <scope>NUCLEOTIDE SEQUENCE [LARGE SCALE GENOMIC DNA]</scope>
    <source>
        <strain evidence="7 8">CBS 620.91</strain>
    </source>
</reference>
<evidence type="ECO:0000259" key="6">
    <source>
        <dbReference type="PROSITE" id="PS51325"/>
    </source>
</evidence>
<evidence type="ECO:0000256" key="4">
    <source>
        <dbReference type="ARBA" id="ARBA00023242"/>
    </source>
</evidence>
<comment type="subcellular location">
    <subcellularLocation>
        <location evidence="5">Nucleus</location>
    </subcellularLocation>
</comment>
<dbReference type="InterPro" id="IPR031472">
    <property type="entry name" value="MAT1-1-2/MatA-2/Smr1"/>
</dbReference>
<dbReference type="Pfam" id="PF17043">
    <property type="entry name" value="MAT1-1-2"/>
    <property type="match status" value="1"/>
</dbReference>
<evidence type="ECO:0000256" key="2">
    <source>
        <dbReference type="ARBA" id="ARBA00023125"/>
    </source>
</evidence>
<dbReference type="InterPro" id="IPR006856">
    <property type="entry name" value="MATalpha_HMGbox"/>
</dbReference>
<organism evidence="7 8">
    <name type="scientific">Humicola insolens</name>
    <name type="common">Soft-rot fungus</name>
    <dbReference type="NCBI Taxonomy" id="85995"/>
    <lineage>
        <taxon>Eukaryota</taxon>
        <taxon>Fungi</taxon>
        <taxon>Dikarya</taxon>
        <taxon>Ascomycota</taxon>
        <taxon>Pezizomycotina</taxon>
        <taxon>Sordariomycetes</taxon>
        <taxon>Sordariomycetidae</taxon>
        <taxon>Sordariales</taxon>
        <taxon>Chaetomiaceae</taxon>
        <taxon>Mycothermus</taxon>
    </lineage>
</organism>
<gene>
    <name evidence="7" type="ORF">VTJ49DRAFT_558</name>
</gene>
<accession>A0ABR3VET8</accession>